<name>A0A7W5FQ46_9BACL</name>
<evidence type="ECO:0000256" key="14">
    <source>
        <dbReference type="RuleBase" id="RU004013"/>
    </source>
</evidence>
<dbReference type="PROSITE" id="PS51374">
    <property type="entry name" value="NDPK_LIKE"/>
    <property type="match status" value="1"/>
</dbReference>
<keyword evidence="11" id="KW-0963">Cytoplasm</keyword>
<keyword evidence="7 11" id="KW-0067">ATP-binding</keyword>
<dbReference type="InterPro" id="IPR023005">
    <property type="entry name" value="Nucleoside_diP_kinase_AS"/>
</dbReference>
<comment type="subcellular location">
    <subcellularLocation>
        <location evidence="11">Cytoplasm</location>
    </subcellularLocation>
</comment>
<keyword evidence="11" id="KW-0460">Magnesium</keyword>
<reference evidence="16 17" key="1">
    <citation type="submission" date="2020-08" db="EMBL/GenBank/DDBJ databases">
        <title>Genomic Encyclopedia of Type Strains, Phase III (KMG-III): the genomes of soil and plant-associated and newly described type strains.</title>
        <authorList>
            <person name="Whitman W."/>
        </authorList>
    </citation>
    <scope>NUCLEOTIDE SEQUENCE [LARGE SCALE GENOMIC DNA]</scope>
    <source>
        <strain evidence="16 17">CECT 5862</strain>
    </source>
</reference>
<dbReference type="GO" id="GO:0005737">
    <property type="term" value="C:cytoplasm"/>
    <property type="evidence" value="ECO:0007669"/>
    <property type="project" value="UniProtKB-SubCell"/>
</dbReference>
<gene>
    <name evidence="11" type="primary">ndk</name>
    <name evidence="16" type="ORF">FHS18_005020</name>
</gene>
<keyword evidence="11" id="KW-0479">Metal-binding</keyword>
<keyword evidence="3 11" id="KW-0597">Phosphoprotein</keyword>
<evidence type="ECO:0000256" key="2">
    <source>
        <dbReference type="ARBA" id="ARBA00008142"/>
    </source>
</evidence>
<dbReference type="CDD" id="cd04413">
    <property type="entry name" value="NDPk_I"/>
    <property type="match status" value="1"/>
</dbReference>
<dbReference type="PROSITE" id="PS00469">
    <property type="entry name" value="NDPK"/>
    <property type="match status" value="1"/>
</dbReference>
<comment type="function">
    <text evidence="11">Major role in the synthesis of nucleoside triphosphates other than ATP. The ATP gamma phosphate is transferred to the NDP beta phosphate via a ping-pong mechanism, using a phosphorylated active-site intermediate.</text>
</comment>
<feature type="binding site" evidence="11 12">
    <location>
        <position position="91"/>
    </location>
    <ligand>
        <name>ATP</name>
        <dbReference type="ChEBI" id="CHEBI:30616"/>
    </ligand>
</feature>
<dbReference type="HAMAP" id="MF_00451">
    <property type="entry name" value="NDP_kinase"/>
    <property type="match status" value="1"/>
</dbReference>
<evidence type="ECO:0000256" key="10">
    <source>
        <dbReference type="ARBA" id="ARBA00047945"/>
    </source>
</evidence>
<evidence type="ECO:0000256" key="5">
    <source>
        <dbReference type="ARBA" id="ARBA00022741"/>
    </source>
</evidence>
<dbReference type="GO" id="GO:0046872">
    <property type="term" value="F:metal ion binding"/>
    <property type="evidence" value="ECO:0007669"/>
    <property type="project" value="UniProtKB-KW"/>
</dbReference>
<accession>A0A7W5FQ46</accession>
<dbReference type="EMBL" id="JACHXK010000015">
    <property type="protein sequence ID" value="MBB3112918.1"/>
    <property type="molecule type" value="Genomic_DNA"/>
</dbReference>
<feature type="domain" description="Nucleoside diphosphate kinase-like" evidence="15">
    <location>
        <begin position="1"/>
        <end position="138"/>
    </location>
</feature>
<organism evidence="16 17">
    <name type="scientific">Paenibacillus phyllosphaerae</name>
    <dbReference type="NCBI Taxonomy" id="274593"/>
    <lineage>
        <taxon>Bacteria</taxon>
        <taxon>Bacillati</taxon>
        <taxon>Bacillota</taxon>
        <taxon>Bacilli</taxon>
        <taxon>Bacillales</taxon>
        <taxon>Paenibacillaceae</taxon>
        <taxon>Paenibacillus</taxon>
    </lineage>
</organism>
<evidence type="ECO:0000313" key="16">
    <source>
        <dbReference type="EMBL" id="MBB3112918.1"/>
    </source>
</evidence>
<evidence type="ECO:0000256" key="12">
    <source>
        <dbReference type="PROSITE-ProRule" id="PRU00706"/>
    </source>
</evidence>
<dbReference type="Proteomes" id="UP000570361">
    <property type="component" value="Unassembled WGS sequence"/>
</dbReference>
<dbReference type="InterPro" id="IPR034907">
    <property type="entry name" value="NDK-like_dom"/>
</dbReference>
<comment type="function">
    <text evidence="9">(Microbial infection) Catalyzes the phosphorylation of dZDP to dZTP, when the bacterium is infected by a phage that produces the substrate for the synthesis of dZTP (2- amino-2'-deoxyadenosine 5'-triphosphate), which is then used by the phage as a DNA polymerase substrate.</text>
</comment>
<dbReference type="Gene3D" id="3.30.70.141">
    <property type="entry name" value="Nucleoside diphosphate kinase-like domain"/>
    <property type="match status" value="1"/>
</dbReference>
<evidence type="ECO:0000256" key="6">
    <source>
        <dbReference type="ARBA" id="ARBA00022777"/>
    </source>
</evidence>
<feature type="binding site" evidence="11 12">
    <location>
        <position position="85"/>
    </location>
    <ligand>
        <name>ATP</name>
        <dbReference type="ChEBI" id="CHEBI:30616"/>
    </ligand>
</feature>
<dbReference type="Pfam" id="PF00334">
    <property type="entry name" value="NDK"/>
    <property type="match status" value="1"/>
</dbReference>
<comment type="caution">
    <text evidence="16">The sequence shown here is derived from an EMBL/GenBank/DDBJ whole genome shotgun (WGS) entry which is preliminary data.</text>
</comment>
<keyword evidence="4 11" id="KW-0808">Transferase</keyword>
<dbReference type="SUPFAM" id="SSF54919">
    <property type="entry name" value="Nucleoside diphosphate kinase, NDK"/>
    <property type="match status" value="1"/>
</dbReference>
<feature type="binding site" evidence="11 12">
    <location>
        <position position="9"/>
    </location>
    <ligand>
        <name>ATP</name>
        <dbReference type="ChEBI" id="CHEBI:30616"/>
    </ligand>
</feature>
<evidence type="ECO:0000256" key="13">
    <source>
        <dbReference type="RuleBase" id="RU004011"/>
    </source>
</evidence>
<feature type="binding site" evidence="11 12">
    <location>
        <position position="57"/>
    </location>
    <ligand>
        <name>ATP</name>
        <dbReference type="ChEBI" id="CHEBI:30616"/>
    </ligand>
</feature>
<dbReference type="GO" id="GO:0006241">
    <property type="term" value="P:CTP biosynthetic process"/>
    <property type="evidence" value="ECO:0007669"/>
    <property type="project" value="UniProtKB-UniRule"/>
</dbReference>
<comment type="catalytic activity">
    <reaction evidence="10">
        <text>dZDP + ATP = dZTP + ADP</text>
        <dbReference type="Rhea" id="RHEA:67644"/>
        <dbReference type="ChEBI" id="CHEBI:30616"/>
        <dbReference type="ChEBI" id="CHEBI:172929"/>
        <dbReference type="ChEBI" id="CHEBI:172931"/>
        <dbReference type="ChEBI" id="CHEBI:456216"/>
    </reaction>
</comment>
<dbReference type="PANTHER" id="PTHR11349">
    <property type="entry name" value="NUCLEOSIDE DIPHOSPHATE KINASE"/>
    <property type="match status" value="1"/>
</dbReference>
<sequence>MDRTFVMIKPDGVRRGLTGSILNRFEQKGFRLAAIKLMHIDRSLAERHYAELKEKPFFGELVDYLTSGEVCAMILEGEHAVANARSVIGKTNPVEAVPGTIRGDFAMDVASNVVHGSDSPESAEREIGLFFDEQAALYLFPTPQVAASDNVAFH</sequence>
<dbReference type="GO" id="GO:0006183">
    <property type="term" value="P:GTP biosynthetic process"/>
    <property type="evidence" value="ECO:0007669"/>
    <property type="project" value="UniProtKB-UniRule"/>
</dbReference>
<evidence type="ECO:0000256" key="11">
    <source>
        <dbReference type="HAMAP-Rule" id="MF_00451"/>
    </source>
</evidence>
<comment type="cofactor">
    <cofactor evidence="1 11">
        <name>Mg(2+)</name>
        <dbReference type="ChEBI" id="CHEBI:18420"/>
    </cofactor>
</comment>
<evidence type="ECO:0000313" key="17">
    <source>
        <dbReference type="Proteomes" id="UP000570361"/>
    </source>
</evidence>
<dbReference type="RefSeq" id="WP_183603022.1">
    <property type="nucleotide sequence ID" value="NZ_JACHXK010000015.1"/>
</dbReference>
<dbReference type="AlphaFoldDB" id="A0A7W5FQ46"/>
<dbReference type="InterPro" id="IPR001564">
    <property type="entry name" value="Nucleoside_diP_kinase"/>
</dbReference>
<keyword evidence="6 11" id="KW-0418">Kinase</keyword>
<dbReference type="GO" id="GO:0004550">
    <property type="term" value="F:nucleoside diphosphate kinase activity"/>
    <property type="evidence" value="ECO:0007669"/>
    <property type="project" value="UniProtKB-UniRule"/>
</dbReference>
<dbReference type="InterPro" id="IPR036850">
    <property type="entry name" value="NDK-like_dom_sf"/>
</dbReference>
<feature type="active site" description="Pros-phosphohistidine intermediate" evidence="11 12">
    <location>
        <position position="115"/>
    </location>
</feature>
<comment type="catalytic activity">
    <reaction evidence="11">
        <text>a ribonucleoside 5'-diphosphate + ATP = a ribonucleoside 5'-triphosphate + ADP</text>
        <dbReference type="Rhea" id="RHEA:18113"/>
        <dbReference type="ChEBI" id="CHEBI:30616"/>
        <dbReference type="ChEBI" id="CHEBI:57930"/>
        <dbReference type="ChEBI" id="CHEBI:61557"/>
        <dbReference type="ChEBI" id="CHEBI:456216"/>
        <dbReference type="EC" id="2.7.4.6"/>
    </reaction>
</comment>
<dbReference type="SMART" id="SM00562">
    <property type="entry name" value="NDK"/>
    <property type="match status" value="1"/>
</dbReference>
<feature type="binding site" evidence="11 12">
    <location>
        <position position="112"/>
    </location>
    <ligand>
        <name>ATP</name>
        <dbReference type="ChEBI" id="CHEBI:30616"/>
    </ligand>
</feature>
<dbReference type="GO" id="GO:0006228">
    <property type="term" value="P:UTP biosynthetic process"/>
    <property type="evidence" value="ECO:0007669"/>
    <property type="project" value="UniProtKB-UniRule"/>
</dbReference>
<dbReference type="EC" id="2.7.4.6" evidence="11 14"/>
<evidence type="ECO:0000256" key="8">
    <source>
        <dbReference type="ARBA" id="ARBA00023080"/>
    </source>
</evidence>
<evidence type="ECO:0000256" key="7">
    <source>
        <dbReference type="ARBA" id="ARBA00022840"/>
    </source>
</evidence>
<comment type="catalytic activity">
    <reaction evidence="11 14">
        <text>a 2'-deoxyribonucleoside 5'-diphosphate + ATP = a 2'-deoxyribonucleoside 5'-triphosphate + ADP</text>
        <dbReference type="Rhea" id="RHEA:44640"/>
        <dbReference type="ChEBI" id="CHEBI:30616"/>
        <dbReference type="ChEBI" id="CHEBI:61560"/>
        <dbReference type="ChEBI" id="CHEBI:73316"/>
        <dbReference type="ChEBI" id="CHEBI:456216"/>
        <dbReference type="EC" id="2.7.4.6"/>
    </reaction>
</comment>
<comment type="subunit">
    <text evidence="11">Homotetramer.</text>
</comment>
<evidence type="ECO:0000256" key="1">
    <source>
        <dbReference type="ARBA" id="ARBA00001946"/>
    </source>
</evidence>
<dbReference type="FunFam" id="3.30.70.141:FF:000002">
    <property type="entry name" value="Nucleoside diphosphate kinase"/>
    <property type="match status" value="1"/>
</dbReference>
<evidence type="ECO:0000259" key="15">
    <source>
        <dbReference type="SMART" id="SM00562"/>
    </source>
</evidence>
<proteinExistence type="inferred from homology"/>
<dbReference type="NCBIfam" id="NF001908">
    <property type="entry name" value="PRK00668.1"/>
    <property type="match status" value="1"/>
</dbReference>
<keyword evidence="8 11" id="KW-0546">Nucleotide metabolism</keyword>
<evidence type="ECO:0000256" key="3">
    <source>
        <dbReference type="ARBA" id="ARBA00022553"/>
    </source>
</evidence>
<dbReference type="GO" id="GO:0005524">
    <property type="term" value="F:ATP binding"/>
    <property type="evidence" value="ECO:0007669"/>
    <property type="project" value="UniProtKB-UniRule"/>
</dbReference>
<comment type="similarity">
    <text evidence="2 11 12 13">Belongs to the NDK family.</text>
</comment>
<keyword evidence="5 11" id="KW-0547">Nucleotide-binding</keyword>
<dbReference type="PRINTS" id="PR01243">
    <property type="entry name" value="NUCDPKINASE"/>
</dbReference>
<evidence type="ECO:0000256" key="4">
    <source>
        <dbReference type="ARBA" id="ARBA00022679"/>
    </source>
</evidence>
<evidence type="ECO:0000256" key="9">
    <source>
        <dbReference type="ARBA" id="ARBA00024802"/>
    </source>
</evidence>
<keyword evidence="17" id="KW-1185">Reference proteome</keyword>
<protein>
    <recommendedName>
        <fullName evidence="11 14">Nucleoside diphosphate kinase</fullName>
        <shortName evidence="11">NDK</shortName>
        <shortName evidence="11">NDP kinase</shortName>
        <ecNumber evidence="11 14">2.7.4.6</ecNumber>
    </recommendedName>
    <alternativeName>
        <fullName evidence="11">Nucleoside-2-P kinase</fullName>
    </alternativeName>
</protein>
<feature type="binding site" evidence="11 12">
    <location>
        <position position="102"/>
    </location>
    <ligand>
        <name>ATP</name>
        <dbReference type="ChEBI" id="CHEBI:30616"/>
    </ligand>
</feature>